<evidence type="ECO:0000313" key="3">
    <source>
        <dbReference type="EMBL" id="MDG3016427.1"/>
    </source>
</evidence>
<protein>
    <submittedName>
        <fullName evidence="3">DUF4190 domain-containing protein</fullName>
    </submittedName>
</protein>
<dbReference type="RefSeq" id="WP_277830572.1">
    <property type="nucleotide sequence ID" value="NZ_JAAIVF010000001.1"/>
</dbReference>
<feature type="transmembrane region" description="Helical" evidence="2">
    <location>
        <begin position="101"/>
        <end position="128"/>
    </location>
</feature>
<comment type="caution">
    <text evidence="3">The sequence shown here is derived from an EMBL/GenBank/DDBJ whole genome shotgun (WGS) entry which is preliminary data.</text>
</comment>
<keyword evidence="2" id="KW-0472">Membrane</keyword>
<keyword evidence="4" id="KW-1185">Reference proteome</keyword>
<proteinExistence type="predicted"/>
<evidence type="ECO:0000313" key="4">
    <source>
        <dbReference type="Proteomes" id="UP001152755"/>
    </source>
</evidence>
<reference evidence="3" key="1">
    <citation type="submission" date="2022-08" db="EMBL/GenBank/DDBJ databases">
        <title>Genome analysis of Corynebacteriales strain.</title>
        <authorList>
            <person name="Lee S.D."/>
        </authorList>
    </citation>
    <scope>NUCLEOTIDE SEQUENCE</scope>
    <source>
        <strain evidence="3">D3-21</strain>
    </source>
</reference>
<dbReference type="EMBL" id="JANRHA010000013">
    <property type="protein sequence ID" value="MDG3016427.1"/>
    <property type="molecule type" value="Genomic_DNA"/>
</dbReference>
<feature type="region of interest" description="Disordered" evidence="1">
    <location>
        <begin position="1"/>
        <end position="45"/>
    </location>
</feature>
<name>A0A9X4M443_9ACTN</name>
<gene>
    <name evidence="3" type="ORF">NVS88_17875</name>
</gene>
<feature type="transmembrane region" description="Helical" evidence="2">
    <location>
        <begin position="56"/>
        <end position="89"/>
    </location>
</feature>
<evidence type="ECO:0000256" key="2">
    <source>
        <dbReference type="SAM" id="Phobius"/>
    </source>
</evidence>
<keyword evidence="2" id="KW-1133">Transmembrane helix</keyword>
<dbReference type="AlphaFoldDB" id="A0A9X4M443"/>
<keyword evidence="2" id="KW-0812">Transmembrane</keyword>
<feature type="compositionally biased region" description="Pro residues" evidence="1">
    <location>
        <begin position="21"/>
        <end position="45"/>
    </location>
</feature>
<evidence type="ECO:0000256" key="1">
    <source>
        <dbReference type="SAM" id="MobiDB-lite"/>
    </source>
</evidence>
<feature type="compositionally biased region" description="Low complexity" evidence="1">
    <location>
        <begin position="9"/>
        <end position="20"/>
    </location>
</feature>
<accession>A0A9X4M443</accession>
<organism evidence="3 4">
    <name type="scientific">Speluncibacter jeojiensis</name>
    <dbReference type="NCBI Taxonomy" id="2710754"/>
    <lineage>
        <taxon>Bacteria</taxon>
        <taxon>Bacillati</taxon>
        <taxon>Actinomycetota</taxon>
        <taxon>Actinomycetes</taxon>
        <taxon>Mycobacteriales</taxon>
        <taxon>Speluncibacteraceae</taxon>
        <taxon>Speluncibacter</taxon>
    </lineage>
</organism>
<dbReference type="Proteomes" id="UP001152755">
    <property type="component" value="Unassembled WGS sequence"/>
</dbReference>
<sequence length="167" mass="17222">MSYYPAPGPDQQYPHQQYPQQPYPPQPYPAGPYPPPYGPPGYHPPAQPRNGLGIAALTIGLVSIVLAPTIVLGIPAALVGIGLGIAAYLRTRRGEANNPGIAIGGMVSGALGILGAILMLVLFISAAMHNSDSSGLRSCLDRAQGDPAAVMQCHLDYSGTGDGGRPV</sequence>